<comment type="subcellular location">
    <subcellularLocation>
        <location evidence="1">Cell membrane</location>
        <topology evidence="1">Multi-pass membrane protein</topology>
    </subcellularLocation>
</comment>
<name>A0ABW2YV18_9SPHI</name>
<dbReference type="PANTHER" id="PTHR36838">
    <property type="entry name" value="AUXIN EFFLUX CARRIER FAMILY PROTEIN"/>
    <property type="match status" value="1"/>
</dbReference>
<feature type="transmembrane region" description="Helical" evidence="8">
    <location>
        <begin position="51"/>
        <end position="75"/>
    </location>
</feature>
<feature type="transmembrane region" description="Helical" evidence="8">
    <location>
        <begin position="220"/>
        <end position="240"/>
    </location>
</feature>
<keyword evidence="5 8" id="KW-0812">Transmembrane</keyword>
<reference evidence="10" key="1">
    <citation type="journal article" date="2019" name="Int. J. Syst. Evol. Microbiol.">
        <title>The Global Catalogue of Microorganisms (GCM) 10K type strain sequencing project: providing services to taxonomists for standard genome sequencing and annotation.</title>
        <authorList>
            <consortium name="The Broad Institute Genomics Platform"/>
            <consortium name="The Broad Institute Genome Sequencing Center for Infectious Disease"/>
            <person name="Wu L."/>
            <person name="Ma J."/>
        </authorList>
    </citation>
    <scope>NUCLEOTIDE SEQUENCE [LARGE SCALE GENOMIC DNA]</scope>
    <source>
        <strain evidence="10">CCUG 63418</strain>
    </source>
</reference>
<evidence type="ECO:0000313" key="9">
    <source>
        <dbReference type="EMBL" id="MFD0749578.1"/>
    </source>
</evidence>
<feature type="transmembrane region" description="Helical" evidence="8">
    <location>
        <begin position="118"/>
        <end position="140"/>
    </location>
</feature>
<keyword evidence="6 8" id="KW-1133">Transmembrane helix</keyword>
<dbReference type="EMBL" id="JBHTHU010000002">
    <property type="protein sequence ID" value="MFD0749578.1"/>
    <property type="molecule type" value="Genomic_DNA"/>
</dbReference>
<dbReference type="PANTHER" id="PTHR36838:SF1">
    <property type="entry name" value="SLR1864 PROTEIN"/>
    <property type="match status" value="1"/>
</dbReference>
<dbReference type="Gene3D" id="1.20.1530.20">
    <property type="match status" value="1"/>
</dbReference>
<gene>
    <name evidence="9" type="ORF">ACFQZS_05450</name>
</gene>
<organism evidence="9 10">
    <name type="scientific">Mucilaginibacter calamicampi</name>
    <dbReference type="NCBI Taxonomy" id="1302352"/>
    <lineage>
        <taxon>Bacteria</taxon>
        <taxon>Pseudomonadati</taxon>
        <taxon>Bacteroidota</taxon>
        <taxon>Sphingobacteriia</taxon>
        <taxon>Sphingobacteriales</taxon>
        <taxon>Sphingobacteriaceae</taxon>
        <taxon>Mucilaginibacter</taxon>
    </lineage>
</organism>
<evidence type="ECO:0000256" key="8">
    <source>
        <dbReference type="SAM" id="Phobius"/>
    </source>
</evidence>
<evidence type="ECO:0000256" key="7">
    <source>
        <dbReference type="ARBA" id="ARBA00023136"/>
    </source>
</evidence>
<protein>
    <submittedName>
        <fullName evidence="9">AEC family transporter</fullName>
    </submittedName>
</protein>
<evidence type="ECO:0000256" key="4">
    <source>
        <dbReference type="ARBA" id="ARBA00022475"/>
    </source>
</evidence>
<comment type="similarity">
    <text evidence="2">Belongs to the auxin efflux carrier (TC 2.A.69) family.</text>
</comment>
<evidence type="ECO:0000256" key="6">
    <source>
        <dbReference type="ARBA" id="ARBA00022989"/>
    </source>
</evidence>
<dbReference type="Proteomes" id="UP001596958">
    <property type="component" value="Unassembled WGS sequence"/>
</dbReference>
<evidence type="ECO:0000256" key="1">
    <source>
        <dbReference type="ARBA" id="ARBA00004651"/>
    </source>
</evidence>
<keyword evidence="10" id="KW-1185">Reference proteome</keyword>
<dbReference type="InterPro" id="IPR038770">
    <property type="entry name" value="Na+/solute_symporter_sf"/>
</dbReference>
<feature type="transmembrane region" description="Helical" evidence="8">
    <location>
        <begin position="246"/>
        <end position="266"/>
    </location>
</feature>
<comment type="caution">
    <text evidence="9">The sequence shown here is derived from an EMBL/GenBank/DDBJ whole genome shotgun (WGS) entry which is preliminary data.</text>
</comment>
<accession>A0ABW2YV18</accession>
<feature type="transmembrane region" description="Helical" evidence="8">
    <location>
        <begin position="87"/>
        <end position="112"/>
    </location>
</feature>
<evidence type="ECO:0000256" key="2">
    <source>
        <dbReference type="ARBA" id="ARBA00010145"/>
    </source>
</evidence>
<feature type="transmembrane region" description="Helical" evidence="8">
    <location>
        <begin position="278"/>
        <end position="297"/>
    </location>
</feature>
<keyword evidence="7 8" id="KW-0472">Membrane</keyword>
<feature type="transmembrane region" description="Helical" evidence="8">
    <location>
        <begin position="190"/>
        <end position="208"/>
    </location>
</feature>
<evidence type="ECO:0000256" key="3">
    <source>
        <dbReference type="ARBA" id="ARBA00022448"/>
    </source>
</evidence>
<dbReference type="InterPro" id="IPR004776">
    <property type="entry name" value="Mem_transp_PIN-like"/>
</dbReference>
<keyword evidence="3" id="KW-0813">Transport</keyword>
<evidence type="ECO:0000256" key="5">
    <source>
        <dbReference type="ARBA" id="ARBA00022692"/>
    </source>
</evidence>
<keyword evidence="4" id="KW-1003">Cell membrane</keyword>
<feature type="transmembrane region" description="Helical" evidence="8">
    <location>
        <begin position="160"/>
        <end position="178"/>
    </location>
</feature>
<dbReference type="Pfam" id="PF03547">
    <property type="entry name" value="Mem_trans"/>
    <property type="match status" value="1"/>
</dbReference>
<evidence type="ECO:0000313" key="10">
    <source>
        <dbReference type="Proteomes" id="UP001596958"/>
    </source>
</evidence>
<proteinExistence type="inferred from homology"/>
<sequence length="302" mass="32830">MTNFLIIGICLIAGIFVRRLNILPLDAHKGINAWLLYLAMPAVSFKYLPHIQWSLHLLFPLLAPVLVWVGAYAYIRFYSARAKLSKSTAAGLTLTGGISNTSFLGFPMVAAFFSDKDIAIAVICDQIGFIILTTLGVALAIHSSSASQQVSPKVFVKKMLSFPAFWACGLALILPRFIDISALDPLFDRLAGTVAPLALFSIGLQLSFKGYKNQLKHISATLLYKLLIAPAVLTLIALAFQLRGVVTQVTIFEMAMPPLMSASIVAGEYKLNPGLANLVIGIGMLLCFATVTVWWLVMQILL</sequence>
<dbReference type="RefSeq" id="WP_377098067.1">
    <property type="nucleotide sequence ID" value="NZ_JBHTHU010000002.1"/>
</dbReference>